<organism evidence="9 10">
    <name type="scientific">Marilutibacter alkalisoli</name>
    <dbReference type="NCBI Taxonomy" id="2591633"/>
    <lineage>
        <taxon>Bacteria</taxon>
        <taxon>Pseudomonadati</taxon>
        <taxon>Pseudomonadota</taxon>
        <taxon>Gammaproteobacteria</taxon>
        <taxon>Lysobacterales</taxon>
        <taxon>Lysobacteraceae</taxon>
        <taxon>Marilutibacter</taxon>
    </lineage>
</organism>
<dbReference type="GO" id="GO:0003677">
    <property type="term" value="F:DNA binding"/>
    <property type="evidence" value="ECO:0007669"/>
    <property type="project" value="TreeGrafter"/>
</dbReference>
<keyword evidence="10" id="KW-1185">Reference proteome</keyword>
<evidence type="ECO:0000256" key="4">
    <source>
        <dbReference type="ARBA" id="ARBA00022691"/>
    </source>
</evidence>
<feature type="region of interest" description="Disordered" evidence="8">
    <location>
        <begin position="422"/>
        <end position="448"/>
    </location>
</feature>
<dbReference type="OrthoDB" id="9813719at2"/>
<evidence type="ECO:0000256" key="1">
    <source>
        <dbReference type="ARBA" id="ARBA00011975"/>
    </source>
</evidence>
<dbReference type="InterPro" id="IPR001525">
    <property type="entry name" value="C5_MeTfrase"/>
</dbReference>
<evidence type="ECO:0000256" key="5">
    <source>
        <dbReference type="ARBA" id="ARBA00022747"/>
    </source>
</evidence>
<sequence length="585" mass="63235">MPDGSRQIEFNLPRTQPVSQLRPGEIIVDLFAGGGGASEALRQALGRDPDIAINHDEWAIGMHAANHPMTRHYQEDIWHADPVAEVAGRPVGWLHASPDCTHFSQAKGGQPRSRSTRSLSWVVVKWAGKLSKDGRAPRVISLENVEQILKWGPLVAKRDKTTGRVLRLDGTVAAPGERVPVDQQYLIPDPRHAGRTWRHFVAALQGLGYTVEWRRLRACDYGAGTSRTRLFLAARRDGEPIRWPEPSHGPDHTHPYVTAADCIDWSIPCPSIFTRKKPLAEATCRRIAKGIQRFVLDAETPFICNLTHGVRLESADEPMRTITGANRGEKALVMPTLVQTGYGERAGQQPRAMDIEAPLGTIVGGGCKHAVAAAHLVKFRGDSHGTPATDPVPTITSGAGAARPAGAAHALGICTAFLEQAAGGPNSNPSRNRGADEPVSTISTSGSQQRLVTADLQQLNPEHEAGALRVAAFLMRYHSTGGQWADLDKPLTSVTTRDRLALVTVWLRGTPYVIVDIGLRMLTPPELYRAQGFPADYIIDRTADGRPITKTAQVRMVGNSVSPPPLCAIARANLDPATVPLAVAA</sequence>
<keyword evidence="2 7" id="KW-0489">Methyltransferase</keyword>
<dbReference type="SUPFAM" id="SSF53335">
    <property type="entry name" value="S-adenosyl-L-methionine-dependent methyltransferases"/>
    <property type="match status" value="1"/>
</dbReference>
<evidence type="ECO:0000256" key="6">
    <source>
        <dbReference type="ARBA" id="ARBA00047422"/>
    </source>
</evidence>
<proteinExistence type="inferred from homology"/>
<dbReference type="EMBL" id="CP041242">
    <property type="protein sequence ID" value="QDH70885.1"/>
    <property type="molecule type" value="Genomic_DNA"/>
</dbReference>
<dbReference type="KEGG" id="lyj:FKV23_12910"/>
<keyword evidence="3 7" id="KW-0808">Transferase</keyword>
<dbReference type="GO" id="GO:0003886">
    <property type="term" value="F:DNA (cytosine-5-)-methyltransferase activity"/>
    <property type="evidence" value="ECO:0007669"/>
    <property type="project" value="UniProtKB-EC"/>
</dbReference>
<gene>
    <name evidence="9" type="ORF">FKV23_12910</name>
</gene>
<keyword evidence="5" id="KW-0680">Restriction system</keyword>
<dbReference type="Pfam" id="PF00145">
    <property type="entry name" value="DNA_methylase"/>
    <property type="match status" value="3"/>
</dbReference>
<dbReference type="Proteomes" id="UP000317199">
    <property type="component" value="Chromosome"/>
</dbReference>
<dbReference type="RefSeq" id="WP_141624217.1">
    <property type="nucleotide sequence ID" value="NZ_CP041242.1"/>
</dbReference>
<evidence type="ECO:0000256" key="7">
    <source>
        <dbReference type="PROSITE-ProRule" id="PRU01016"/>
    </source>
</evidence>
<keyword evidence="4 7" id="KW-0949">S-adenosyl-L-methionine</keyword>
<dbReference type="GO" id="GO:0044027">
    <property type="term" value="P:negative regulation of gene expression via chromosomal CpG island methylation"/>
    <property type="evidence" value="ECO:0007669"/>
    <property type="project" value="TreeGrafter"/>
</dbReference>
<dbReference type="Gene3D" id="3.40.50.150">
    <property type="entry name" value="Vaccinia Virus protein VP39"/>
    <property type="match status" value="1"/>
</dbReference>
<dbReference type="REBASE" id="344610">
    <property type="entry name" value="M.LspSJ36ORF12910P"/>
</dbReference>
<evidence type="ECO:0000256" key="2">
    <source>
        <dbReference type="ARBA" id="ARBA00022603"/>
    </source>
</evidence>
<evidence type="ECO:0000313" key="9">
    <source>
        <dbReference type="EMBL" id="QDH70885.1"/>
    </source>
</evidence>
<evidence type="ECO:0000313" key="10">
    <source>
        <dbReference type="Proteomes" id="UP000317199"/>
    </source>
</evidence>
<dbReference type="AlphaFoldDB" id="A0A514BU98"/>
<accession>A0A514BU98</accession>
<evidence type="ECO:0000256" key="8">
    <source>
        <dbReference type="SAM" id="MobiDB-lite"/>
    </source>
</evidence>
<dbReference type="PROSITE" id="PS51679">
    <property type="entry name" value="SAM_MT_C5"/>
    <property type="match status" value="1"/>
</dbReference>
<dbReference type="GO" id="GO:0009307">
    <property type="term" value="P:DNA restriction-modification system"/>
    <property type="evidence" value="ECO:0007669"/>
    <property type="project" value="UniProtKB-KW"/>
</dbReference>
<comment type="catalytic activity">
    <reaction evidence="6">
        <text>a 2'-deoxycytidine in DNA + S-adenosyl-L-methionine = a 5-methyl-2'-deoxycytidine in DNA + S-adenosyl-L-homocysteine + H(+)</text>
        <dbReference type="Rhea" id="RHEA:13681"/>
        <dbReference type="Rhea" id="RHEA-COMP:11369"/>
        <dbReference type="Rhea" id="RHEA-COMP:11370"/>
        <dbReference type="ChEBI" id="CHEBI:15378"/>
        <dbReference type="ChEBI" id="CHEBI:57856"/>
        <dbReference type="ChEBI" id="CHEBI:59789"/>
        <dbReference type="ChEBI" id="CHEBI:85452"/>
        <dbReference type="ChEBI" id="CHEBI:85454"/>
        <dbReference type="EC" id="2.1.1.37"/>
    </reaction>
</comment>
<dbReference type="Gene3D" id="3.90.120.10">
    <property type="entry name" value="DNA Methylase, subunit A, domain 2"/>
    <property type="match status" value="1"/>
</dbReference>
<protein>
    <recommendedName>
        <fullName evidence="1">DNA (cytosine-5-)-methyltransferase</fullName>
        <ecNumber evidence="1">2.1.1.37</ecNumber>
    </recommendedName>
</protein>
<feature type="active site" evidence="7">
    <location>
        <position position="100"/>
    </location>
</feature>
<name>A0A514BU98_9GAMM</name>
<dbReference type="PANTHER" id="PTHR10629:SF52">
    <property type="entry name" value="DNA (CYTOSINE-5)-METHYLTRANSFERASE 1"/>
    <property type="match status" value="1"/>
</dbReference>
<dbReference type="EC" id="2.1.1.37" evidence="1"/>
<comment type="similarity">
    <text evidence="7">Belongs to the class I-like SAM-binding methyltransferase superfamily. C5-methyltransferase family.</text>
</comment>
<evidence type="ECO:0000256" key="3">
    <source>
        <dbReference type="ARBA" id="ARBA00022679"/>
    </source>
</evidence>
<dbReference type="InterPro" id="IPR050390">
    <property type="entry name" value="C5-Methyltransferase"/>
</dbReference>
<dbReference type="InterPro" id="IPR029063">
    <property type="entry name" value="SAM-dependent_MTases_sf"/>
</dbReference>
<reference evidence="9 10" key="1">
    <citation type="submission" date="2019-06" db="EMBL/GenBank/DDBJ databases">
        <title>Lysobacter alkalisoli sp. nov. isolated from saline-alkali soil.</title>
        <authorList>
            <person name="Sun J.-Q."/>
            <person name="Xu L."/>
        </authorList>
    </citation>
    <scope>NUCLEOTIDE SEQUENCE [LARGE SCALE GENOMIC DNA]</scope>
    <source>
        <strain evidence="9 10">SJ-36</strain>
    </source>
</reference>
<dbReference type="PANTHER" id="PTHR10629">
    <property type="entry name" value="CYTOSINE-SPECIFIC METHYLTRANSFERASE"/>
    <property type="match status" value="1"/>
</dbReference>
<dbReference type="GO" id="GO:0032259">
    <property type="term" value="P:methylation"/>
    <property type="evidence" value="ECO:0007669"/>
    <property type="project" value="UniProtKB-KW"/>
</dbReference>